<feature type="domain" description="Agarase CBM-like" evidence="2">
    <location>
        <begin position="48"/>
        <end position="228"/>
    </location>
</feature>
<evidence type="ECO:0000259" key="2">
    <source>
        <dbReference type="Pfam" id="PF17992"/>
    </source>
</evidence>
<dbReference type="SUPFAM" id="SSF51445">
    <property type="entry name" value="(Trans)glycosidases"/>
    <property type="match status" value="1"/>
</dbReference>
<evidence type="ECO:0000313" key="4">
    <source>
        <dbReference type="Proteomes" id="UP000070299"/>
    </source>
</evidence>
<name>A0A136A0R3_9ALTE</name>
<gene>
    <name evidence="3" type="ORF">AX660_11530</name>
</gene>
<comment type="caution">
    <text evidence="3">The sequence shown here is derived from an EMBL/GenBank/DDBJ whole genome shotgun (WGS) entry which is preliminary data.</text>
</comment>
<dbReference type="Gene3D" id="3.20.20.80">
    <property type="entry name" value="Glycosidases"/>
    <property type="match status" value="1"/>
</dbReference>
<feature type="signal peptide" evidence="1">
    <location>
        <begin position="1"/>
        <end position="22"/>
    </location>
</feature>
<organism evidence="3 4">
    <name type="scientific">Paraglaciecola hydrolytica</name>
    <dbReference type="NCBI Taxonomy" id="1799789"/>
    <lineage>
        <taxon>Bacteria</taxon>
        <taxon>Pseudomonadati</taxon>
        <taxon>Pseudomonadota</taxon>
        <taxon>Gammaproteobacteria</taxon>
        <taxon>Alteromonadales</taxon>
        <taxon>Alteromonadaceae</taxon>
        <taxon>Paraglaciecola</taxon>
    </lineage>
</organism>
<dbReference type="Pfam" id="PF17992">
    <property type="entry name" value="Agarase_CBM"/>
    <property type="match status" value="1"/>
</dbReference>
<dbReference type="Gene3D" id="2.60.120.430">
    <property type="entry name" value="Galactose-binding lectin"/>
    <property type="match status" value="1"/>
</dbReference>
<dbReference type="PROSITE" id="PS51257">
    <property type="entry name" value="PROKAR_LIPOPROTEIN"/>
    <property type="match status" value="1"/>
</dbReference>
<sequence length="771" mass="86761">MKNAPSLSLLIMLSGLCACQPAENVQSPAKQSIAQASNTIMTLAALDGSMPNNIKLSNAKGQITDQGLEIDFQSKQHPYASVTLVPDEPYNWSEFSDFNLAFDIANKGKHSVQLNLDVSDIDGNNYTRSVNVAVSGKHTYYGKMSGHDLATPKGDENIELNFNSGLRSNPATWEGDDIQFISMWGKKNLNLNGITKISLSVQNVLHDKSITLSNIRLRKNQAKNPEFLTAIVDQYGQNAKLDFPTKIHSDEQLQLITANELATFKDTTRPDRSKFNGWKQGPKLNATGYYRSEKVDGKWWLVDPEGYLYFATGLDIIRLSNSTTITGYDFDQSHIAQKAANDLTPEDSQGLNKVSDKAVTTRFVSSDLRKNMFAWLPSYEEPLGKHFGYRRSVHSGPVKHGETFSFYSANLERKYGEQFMDKWRSVTIQRMLEWGFTSFGNWTDPSFYQNGQMPYFANGWITGDYKTVSSGNDFWAPMPDVFDPEFAVRANMTASVIAQEVKDSPWCVGVFIDNEKSFGRPDSTTAHYGIVLHTLRRDGAEVPTKAEFTRLMQQKYGDIAALNKVWDKEIADWASFNQGINSDINNEQQIADYGILLGAYAEQYFKTVHDAVAKHLPNHMYLGSRFPDWGMPIEVVKAAAKYADVVSYNSYKEGLRPDKWAFLKELDKPSIIGEFHMGASDSGLFHPGLIHAANQEDRAQMFADYMQSVIDNPYFVGAHWFQYMDSPITGRAYDGENYNVGFVNVTDTPYPEMVEAAKDVNSKIYQARFEQ</sequence>
<dbReference type="EMBL" id="LSNE01000005">
    <property type="protein sequence ID" value="KXI28825.1"/>
    <property type="molecule type" value="Genomic_DNA"/>
</dbReference>
<dbReference type="AlphaFoldDB" id="A0A136A0R3"/>
<dbReference type="Proteomes" id="UP000070299">
    <property type="component" value="Unassembled WGS sequence"/>
</dbReference>
<feature type="chain" id="PRO_5007469514" evidence="1">
    <location>
        <begin position="23"/>
        <end position="771"/>
    </location>
</feature>
<dbReference type="InterPro" id="IPR040669">
    <property type="entry name" value="Agarase_CBM"/>
</dbReference>
<protein>
    <submittedName>
        <fullName evidence="3">Agarase</fullName>
    </submittedName>
</protein>
<dbReference type="OrthoDB" id="9760450at2"/>
<dbReference type="RefSeq" id="WP_068375608.1">
    <property type="nucleotide sequence ID" value="NZ_LSNE01000005.1"/>
</dbReference>
<keyword evidence="1" id="KW-0732">Signal</keyword>
<keyword evidence="4" id="KW-1185">Reference proteome</keyword>
<dbReference type="STRING" id="1799789.AX660_11530"/>
<evidence type="ECO:0000256" key="1">
    <source>
        <dbReference type="SAM" id="SignalP"/>
    </source>
</evidence>
<proteinExistence type="predicted"/>
<dbReference type="InterPro" id="IPR017853">
    <property type="entry name" value="GH"/>
</dbReference>
<reference evidence="4" key="1">
    <citation type="submission" date="2016-02" db="EMBL/GenBank/DDBJ databases">
        <authorList>
            <person name="Schultz-Johansen M."/>
            <person name="Glaring M.A."/>
            <person name="Bech P.K."/>
            <person name="Stougaard P."/>
        </authorList>
    </citation>
    <scope>NUCLEOTIDE SEQUENCE [LARGE SCALE GENOMIC DNA]</scope>
    <source>
        <strain evidence="4">S66</strain>
    </source>
</reference>
<evidence type="ECO:0000313" key="3">
    <source>
        <dbReference type="EMBL" id="KXI28825.1"/>
    </source>
</evidence>
<accession>A0A136A0R3</accession>